<name>A0A9P8RTX5_9PEZI</name>
<dbReference type="FunFam" id="3.40.30.10:FF:000404">
    <property type="entry name" value="WGS project CABT00000000 data, contig 2.14"/>
    <property type="match status" value="1"/>
</dbReference>
<protein>
    <submittedName>
        <fullName evidence="2">Uncharacterized protein</fullName>
    </submittedName>
</protein>
<dbReference type="InterPro" id="IPR032801">
    <property type="entry name" value="PXL2A/B/C"/>
</dbReference>
<accession>A0A9P8RTX5</accession>
<gene>
    <name evidence="2" type="ORF">GP486_000076</name>
</gene>
<sequence length="288" mass="30173">MASSEEKSSKPIDASTTGASCAFDPSADPQGDAAVSDDVPTKDVLDRAAGLTVLNADGSSRSFGSLYSEGGAACRVLIIFVRHFFCGNCQAFIHTLSSSIDPASLLSLSVPTSIAIVGCGRPELIPMYVEATKCPFPVYADPSRKLYDQLGMLRTLSLGSRKPDYMRNSILSGILRSMIQSLRSGTGAVKGGDLKQVGGEFMFEDGKVAWCHRMKNTRDHSEIPELRRVLGLKSESDENATDGASKSVDGMVVGGGGDSVDPHKNANTAAASGTTNGKTTAGDNPRGS</sequence>
<evidence type="ECO:0000256" key="1">
    <source>
        <dbReference type="SAM" id="MobiDB-lite"/>
    </source>
</evidence>
<keyword evidence="3" id="KW-1185">Reference proteome</keyword>
<dbReference type="AlphaFoldDB" id="A0A9P8RTX5"/>
<proteinExistence type="predicted"/>
<dbReference type="CDD" id="cd02970">
    <property type="entry name" value="PRX_like2"/>
    <property type="match status" value="1"/>
</dbReference>
<dbReference type="EMBL" id="JAGHQM010000003">
    <property type="protein sequence ID" value="KAH0566535.1"/>
    <property type="molecule type" value="Genomic_DNA"/>
</dbReference>
<dbReference type="InterPro" id="IPR036249">
    <property type="entry name" value="Thioredoxin-like_sf"/>
</dbReference>
<dbReference type="Gene3D" id="3.40.30.10">
    <property type="entry name" value="Glutaredoxin"/>
    <property type="match status" value="1"/>
</dbReference>
<comment type="caution">
    <text evidence="2">The sequence shown here is derived from an EMBL/GenBank/DDBJ whole genome shotgun (WGS) entry which is preliminary data.</text>
</comment>
<organism evidence="2 3">
    <name type="scientific">Trichoglossum hirsutum</name>
    <dbReference type="NCBI Taxonomy" id="265104"/>
    <lineage>
        <taxon>Eukaryota</taxon>
        <taxon>Fungi</taxon>
        <taxon>Dikarya</taxon>
        <taxon>Ascomycota</taxon>
        <taxon>Pezizomycotina</taxon>
        <taxon>Geoglossomycetes</taxon>
        <taxon>Geoglossales</taxon>
        <taxon>Geoglossaceae</taxon>
        <taxon>Trichoglossum</taxon>
    </lineage>
</organism>
<feature type="compositionally biased region" description="Basic and acidic residues" evidence="1">
    <location>
        <begin position="1"/>
        <end position="10"/>
    </location>
</feature>
<evidence type="ECO:0000313" key="3">
    <source>
        <dbReference type="Proteomes" id="UP000750711"/>
    </source>
</evidence>
<evidence type="ECO:0000313" key="2">
    <source>
        <dbReference type="EMBL" id="KAH0566535.1"/>
    </source>
</evidence>
<feature type="compositionally biased region" description="Low complexity" evidence="1">
    <location>
        <begin position="265"/>
        <end position="282"/>
    </location>
</feature>
<dbReference type="SUPFAM" id="SSF52833">
    <property type="entry name" value="Thioredoxin-like"/>
    <property type="match status" value="1"/>
</dbReference>
<dbReference type="PANTHER" id="PTHR28630">
    <property type="match status" value="1"/>
</dbReference>
<feature type="region of interest" description="Disordered" evidence="1">
    <location>
        <begin position="1"/>
        <end position="39"/>
    </location>
</feature>
<reference evidence="2" key="1">
    <citation type="submission" date="2021-03" db="EMBL/GenBank/DDBJ databases">
        <title>Comparative genomics and phylogenomic investigation of the class Geoglossomycetes provide insights into ecological specialization and systematics.</title>
        <authorList>
            <person name="Melie T."/>
            <person name="Pirro S."/>
            <person name="Miller A.N."/>
            <person name="Quandt A."/>
        </authorList>
    </citation>
    <scope>NUCLEOTIDE SEQUENCE</scope>
    <source>
        <strain evidence="2">CAQ_001_2017</strain>
    </source>
</reference>
<dbReference type="Proteomes" id="UP000750711">
    <property type="component" value="Unassembled WGS sequence"/>
</dbReference>
<feature type="region of interest" description="Disordered" evidence="1">
    <location>
        <begin position="230"/>
        <end position="288"/>
    </location>
</feature>
<dbReference type="Pfam" id="PF13911">
    <property type="entry name" value="AhpC-TSA_2"/>
    <property type="match status" value="1"/>
</dbReference>
<dbReference type="PANTHER" id="PTHR28630:SF3">
    <property type="entry name" value="PEROXIREDOXIN-LIKE 2C"/>
    <property type="match status" value="1"/>
</dbReference>